<keyword evidence="3" id="KW-1185">Reference proteome</keyword>
<dbReference type="Pfam" id="PF11667">
    <property type="entry name" value="DUF3267"/>
    <property type="match status" value="1"/>
</dbReference>
<dbReference type="Proteomes" id="UP000199008">
    <property type="component" value="Unassembled WGS sequence"/>
</dbReference>
<feature type="transmembrane region" description="Helical" evidence="1">
    <location>
        <begin position="21"/>
        <end position="40"/>
    </location>
</feature>
<sequence length="187" mass="21722">MEKYVLNIFKDQQALKTLNKWSILITMGAFIVFYLFEVFFTNTTGPALLGWSLTEILLSVLFIIILLFLIITVHEAIHGLFFKIFKPDGNVKFGYSKGMFYATSPGEFFDRRQFKIIIIMPFIIITSLMLVMWFIVPHSSIKYFLALHTGACAGDFYYLYLLNKHPNMKYVEDTDVGMTMYESLPEN</sequence>
<name>A0A1G9H266_9BACL</name>
<evidence type="ECO:0000313" key="2">
    <source>
        <dbReference type="EMBL" id="SDL07048.1"/>
    </source>
</evidence>
<accession>A0A1G9H266</accession>
<organism evidence="2 3">
    <name type="scientific">Lacicoccus qingdaonensis</name>
    <dbReference type="NCBI Taxonomy" id="576118"/>
    <lineage>
        <taxon>Bacteria</taxon>
        <taxon>Bacillati</taxon>
        <taxon>Bacillota</taxon>
        <taxon>Bacilli</taxon>
        <taxon>Bacillales</taxon>
        <taxon>Salinicoccaceae</taxon>
        <taxon>Lacicoccus</taxon>
    </lineage>
</organism>
<keyword evidence="1" id="KW-0812">Transmembrane</keyword>
<dbReference type="RefSeq" id="WP_092987244.1">
    <property type="nucleotide sequence ID" value="NZ_FNFY01000020.1"/>
</dbReference>
<dbReference type="InterPro" id="IPR021683">
    <property type="entry name" value="DUF3267"/>
</dbReference>
<protein>
    <submittedName>
        <fullName evidence="2">Putative zincin peptidase</fullName>
    </submittedName>
</protein>
<dbReference type="AlphaFoldDB" id="A0A1G9H266"/>
<dbReference type="STRING" id="576118.SAMN05216216_12019"/>
<evidence type="ECO:0000313" key="3">
    <source>
        <dbReference type="Proteomes" id="UP000199008"/>
    </source>
</evidence>
<feature type="transmembrane region" description="Helical" evidence="1">
    <location>
        <begin position="116"/>
        <end position="135"/>
    </location>
</feature>
<gene>
    <name evidence="2" type="ORF">SAMN05216216_12019</name>
</gene>
<feature type="transmembrane region" description="Helical" evidence="1">
    <location>
        <begin position="141"/>
        <end position="160"/>
    </location>
</feature>
<keyword evidence="1" id="KW-0472">Membrane</keyword>
<feature type="transmembrane region" description="Helical" evidence="1">
    <location>
        <begin position="56"/>
        <end position="77"/>
    </location>
</feature>
<dbReference type="OrthoDB" id="2365065at2"/>
<reference evidence="3" key="1">
    <citation type="submission" date="2016-10" db="EMBL/GenBank/DDBJ databases">
        <authorList>
            <person name="Varghese N."/>
            <person name="Submissions S."/>
        </authorList>
    </citation>
    <scope>NUCLEOTIDE SEQUENCE [LARGE SCALE GENOMIC DNA]</scope>
    <source>
        <strain evidence="3">CGMCC 1.8895</strain>
    </source>
</reference>
<evidence type="ECO:0000256" key="1">
    <source>
        <dbReference type="SAM" id="Phobius"/>
    </source>
</evidence>
<proteinExistence type="predicted"/>
<dbReference type="EMBL" id="FNFY01000020">
    <property type="protein sequence ID" value="SDL07048.1"/>
    <property type="molecule type" value="Genomic_DNA"/>
</dbReference>
<keyword evidence="1" id="KW-1133">Transmembrane helix</keyword>